<reference evidence="2" key="1">
    <citation type="submission" date="2023-10" db="EMBL/GenBank/DDBJ databases">
        <authorList>
            <person name="Chen Y."/>
            <person name="Shah S."/>
            <person name="Dougan E. K."/>
            <person name="Thang M."/>
            <person name="Chan C."/>
        </authorList>
    </citation>
    <scope>NUCLEOTIDE SEQUENCE [LARGE SCALE GENOMIC DNA]</scope>
</reference>
<organism evidence="2 3">
    <name type="scientific">Prorocentrum cordatum</name>
    <dbReference type="NCBI Taxonomy" id="2364126"/>
    <lineage>
        <taxon>Eukaryota</taxon>
        <taxon>Sar</taxon>
        <taxon>Alveolata</taxon>
        <taxon>Dinophyceae</taxon>
        <taxon>Prorocentrales</taxon>
        <taxon>Prorocentraceae</taxon>
        <taxon>Prorocentrum</taxon>
    </lineage>
</organism>
<dbReference type="EMBL" id="CAUYUJ010019948">
    <property type="protein sequence ID" value="CAK0894788.1"/>
    <property type="molecule type" value="Genomic_DNA"/>
</dbReference>
<protein>
    <submittedName>
        <fullName evidence="2">Uncharacterized protein</fullName>
    </submittedName>
</protein>
<evidence type="ECO:0000256" key="1">
    <source>
        <dbReference type="SAM" id="MobiDB-lite"/>
    </source>
</evidence>
<keyword evidence="3" id="KW-1185">Reference proteome</keyword>
<feature type="region of interest" description="Disordered" evidence="1">
    <location>
        <begin position="1"/>
        <end position="67"/>
    </location>
</feature>
<evidence type="ECO:0000313" key="2">
    <source>
        <dbReference type="EMBL" id="CAK0894788.1"/>
    </source>
</evidence>
<accession>A0ABN9XAJ5</accession>
<feature type="region of interest" description="Disordered" evidence="1">
    <location>
        <begin position="137"/>
        <end position="221"/>
    </location>
</feature>
<comment type="caution">
    <text evidence="2">The sequence shown here is derived from an EMBL/GenBank/DDBJ whole genome shotgun (WGS) entry which is preliminary data.</text>
</comment>
<feature type="region of interest" description="Disordered" evidence="1">
    <location>
        <begin position="95"/>
        <end position="125"/>
    </location>
</feature>
<name>A0ABN9XAJ5_9DINO</name>
<proteinExistence type="predicted"/>
<gene>
    <name evidence="2" type="ORF">PCOR1329_LOCUS73734</name>
</gene>
<feature type="compositionally biased region" description="Basic residues" evidence="1">
    <location>
        <begin position="1"/>
        <end position="21"/>
    </location>
</feature>
<feature type="compositionally biased region" description="Polar residues" evidence="1">
    <location>
        <begin position="156"/>
        <end position="166"/>
    </location>
</feature>
<evidence type="ECO:0000313" key="3">
    <source>
        <dbReference type="Proteomes" id="UP001189429"/>
    </source>
</evidence>
<feature type="compositionally biased region" description="Basic and acidic residues" evidence="1">
    <location>
        <begin position="172"/>
        <end position="182"/>
    </location>
</feature>
<sequence>MHWCNHRRRFPRQRRAMKPHLRGPQPSRVRACKTTRARPPSTPGPPGSATGRAGRLPSTCARPGMRDRVELPEGVSMATVAPHRDRNAVRRESFVRRASVKAKPAKKGVGSREGRGDTVPATHAPASCRAAAMLPRRGTGTSLPHAHAGPRRVGGSNCTDWCSSPSRRWGRRREAGGGREDGGDGGQGGRELEGHPSTKKKPSAGTCDPEHLPGGTTPGLL</sequence>
<dbReference type="Proteomes" id="UP001189429">
    <property type="component" value="Unassembled WGS sequence"/>
</dbReference>